<dbReference type="Proteomes" id="UP000526184">
    <property type="component" value="Unassembled WGS sequence"/>
</dbReference>
<dbReference type="EMBL" id="JABMKT010000009">
    <property type="protein sequence ID" value="NYV27699.1"/>
    <property type="molecule type" value="Genomic_DNA"/>
</dbReference>
<keyword evidence="3" id="KW-1185">Reference proteome</keyword>
<organism evidence="2 3">
    <name type="scientific">Streptobacillus felis</name>
    <dbReference type="NCBI Taxonomy" id="1384509"/>
    <lineage>
        <taxon>Bacteria</taxon>
        <taxon>Fusobacteriati</taxon>
        <taxon>Fusobacteriota</taxon>
        <taxon>Fusobacteriia</taxon>
        <taxon>Fusobacteriales</taxon>
        <taxon>Leptotrichiaceae</taxon>
        <taxon>Streptobacillus</taxon>
    </lineage>
</organism>
<evidence type="ECO:0000313" key="2">
    <source>
        <dbReference type="EMBL" id="NYV27699.1"/>
    </source>
</evidence>
<reference evidence="2 3" key="1">
    <citation type="submission" date="2020-05" db="EMBL/GenBank/DDBJ databases">
        <title>Streptobacillus felis strain LHL191014123.</title>
        <authorList>
            <person name="Fawzy A."/>
            <person name="Rau J."/>
            <person name="Risse K."/>
            <person name="Schauerte N."/>
            <person name="Geiger C."/>
            <person name="Blom J."/>
            <person name="Imirzalioglu C."/>
            <person name="Falgenhauer J."/>
            <person name="Bach A."/>
            <person name="Herden C."/>
            <person name="Eisenberg T."/>
        </authorList>
    </citation>
    <scope>NUCLEOTIDE SEQUENCE [LARGE SCALE GENOMIC DNA]</scope>
    <source>
        <strain evidence="2 3">LHL191014123</strain>
    </source>
</reference>
<keyword evidence="1" id="KW-1133">Transmembrane helix</keyword>
<comment type="caution">
    <text evidence="2">The sequence shown here is derived from an EMBL/GenBank/DDBJ whole genome shotgun (WGS) entry which is preliminary data.</text>
</comment>
<keyword evidence="1" id="KW-0472">Membrane</keyword>
<feature type="transmembrane region" description="Helical" evidence="1">
    <location>
        <begin position="6"/>
        <end position="26"/>
    </location>
</feature>
<evidence type="ECO:0000313" key="3">
    <source>
        <dbReference type="Proteomes" id="UP000526184"/>
    </source>
</evidence>
<proteinExistence type="predicted"/>
<keyword evidence="1" id="KW-0812">Transmembrane</keyword>
<sequence length="142" mass="15860">MSKNMMLLYGGILSLFAIFSIVSHFMNKKSLKKQGEDFLAKHPNAVKIFTKSGGFIVTDTMNIIKVNGEYATHFSDETGEGAYALPGTNEIVAEYSWTRPGVLHKTVTTSTGETTFDVELKSGRDYKLTFDKKESTFKIDEK</sequence>
<dbReference type="AlphaFoldDB" id="A0A7Z0PEC1"/>
<gene>
    <name evidence="2" type="ORF">HP397_02505</name>
</gene>
<evidence type="ECO:0000256" key="1">
    <source>
        <dbReference type="SAM" id="Phobius"/>
    </source>
</evidence>
<name>A0A7Z0PEC1_9FUSO</name>
<accession>A0A7Z0PEC1</accession>
<protein>
    <submittedName>
        <fullName evidence="2">Uncharacterized protein</fullName>
    </submittedName>
</protein>
<dbReference type="RefSeq" id="WP_180135722.1">
    <property type="nucleotide sequence ID" value="NZ_JABMKT010000009.1"/>
</dbReference>